<dbReference type="Pfam" id="PF24883">
    <property type="entry name" value="NPHP3_N"/>
    <property type="match status" value="1"/>
</dbReference>
<dbReference type="InterPro" id="IPR007111">
    <property type="entry name" value="NACHT_NTPase"/>
</dbReference>
<feature type="compositionally biased region" description="Basic and acidic residues" evidence="2">
    <location>
        <begin position="215"/>
        <end position="234"/>
    </location>
</feature>
<dbReference type="OMA" id="WHVENEE"/>
<dbReference type="InterPro" id="IPR027417">
    <property type="entry name" value="P-loop_NTPase"/>
</dbReference>
<name>A0A1S8A6I7_ROSNE</name>
<keyword evidence="1" id="KW-0677">Repeat</keyword>
<dbReference type="Proteomes" id="UP000054516">
    <property type="component" value="Unassembled WGS sequence"/>
</dbReference>
<proteinExistence type="predicted"/>
<protein>
    <submittedName>
        <fullName evidence="4">Putative P-loop containing nucleoside triphosphate hydrolase</fullName>
    </submittedName>
</protein>
<dbReference type="EMBL" id="DF977456">
    <property type="protein sequence ID" value="GAW25696.1"/>
    <property type="molecule type" value="Genomic_DNA"/>
</dbReference>
<organism evidence="4">
    <name type="scientific">Rosellinia necatrix</name>
    <name type="common">White root-rot fungus</name>
    <dbReference type="NCBI Taxonomy" id="77044"/>
    <lineage>
        <taxon>Eukaryota</taxon>
        <taxon>Fungi</taxon>
        <taxon>Dikarya</taxon>
        <taxon>Ascomycota</taxon>
        <taxon>Pezizomycotina</taxon>
        <taxon>Sordariomycetes</taxon>
        <taxon>Xylariomycetidae</taxon>
        <taxon>Xylariales</taxon>
        <taxon>Xylariaceae</taxon>
        <taxon>Rosellinia</taxon>
    </lineage>
</organism>
<dbReference type="InterPro" id="IPR056884">
    <property type="entry name" value="NPHP3-like_N"/>
</dbReference>
<evidence type="ECO:0000256" key="1">
    <source>
        <dbReference type="ARBA" id="ARBA00022737"/>
    </source>
</evidence>
<dbReference type="PROSITE" id="PS50837">
    <property type="entry name" value="NACHT"/>
    <property type="match status" value="1"/>
</dbReference>
<dbReference type="SUPFAM" id="SSF52540">
    <property type="entry name" value="P-loop containing nucleoside triphosphate hydrolases"/>
    <property type="match status" value="1"/>
</dbReference>
<evidence type="ECO:0000313" key="5">
    <source>
        <dbReference type="Proteomes" id="UP000054516"/>
    </source>
</evidence>
<feature type="domain" description="NACHT" evidence="3">
    <location>
        <begin position="290"/>
        <end position="441"/>
    </location>
</feature>
<sequence>MDPVSAVGLAAATAQFIGLAIKATVICLQVRDSTEAATTLNQELETSMREVKESRTELSSTLALKAPRRIADLASKCEQMTDELIALLEHVRGAKGNATTAKRVFRALKERKTVEKMQNSLKEKEKVLESLLVQDLWRRFDLQHAEQSKYFGIIDSRTQDIIKELAKQYSNANDHTKGLVQNITSLAAKIDAQLELSSSKTQKQLEQTMLSVSKLSEKSDRRAKQFSDKSQQRRRQDAFLKTLFFPEMNERRANIREAAPGTLEWVFTSIEPPGPPGWDDFGGWLRDRSSVYWICGKLGSGKSTLMAHIVDDDRTRAGLEAWGRRHPLHIFSFFFWRPGTQLQKSTIGLLRSLLYEILLAEPNITLRLMRDLLIYEDRIPTWTEKSLTAAVIKAITIASHTRFCIFIDGLDEFLGDYDELLDLIFELQDLKNVKFCVSSRPEVHLTTRLAKCEQLRLEHLNYPDIVQYVEQKLASSAIGDSVLSSIICDEIVHRSEGVFLWATLATQDVLQGAISGDEEHVLLERIERTPRAIDDLFGMMLENVDELYKASLAFYVKVADLWDILLYSIPLESSPFDDIDSNAVNYITSVSVITSARVTAPISFGDTFMQSCQQTEVQVGARSAGLLEVRQNPWARSHEILWESGSNWFIPSEQNWSHSIYGDPPSLARGLTTDPIPYPDTLEYECRGLNWVHRSAYDFVHDPHNIHKFGLPQPSTVDVLSKLIEGGLKYFVIAPSYQISESERSEIPHGYPRAESDTLTYQRLKYQLICLGLLWERDSSAALVATDQLRDTVRQLDPRELVLWDHENLVLPADYVFWKTCGTVSYWGYVRRRIRKVPPALYTTLLSKMIGLSMDDHEYELAFKFLNILLKDHDSGERIKPSVRDNLVFFCRESTLIPVGVSYSYVRHEQHGFTQPYLDMAMEALMLAFTRFWSFSCRPREYPTANKILLQKILGSMSKISSSADLYIGIASHRRLSLQLAAPLFEEYVRGRFHWSGITSGLRIVCLPWYRGEPGYGSQEFSDSTQRRKAQEFLQINRFIIVEPSALTTEILLQALSLEYGGGGVYWKPHLSATREALQRWYERIIRDVWENEHQMSSTEQLFALACIRSYLPRLLESIWRDTELPTKSYWPEPYNFLQDDSSDKKDPAVYNQNMTYIDGTFMQGPHDEEWVTDADEFTGSDWMTSQDESSDAD</sequence>
<evidence type="ECO:0000256" key="2">
    <source>
        <dbReference type="SAM" id="MobiDB-lite"/>
    </source>
</evidence>
<keyword evidence="4" id="KW-0378">Hydrolase</keyword>
<reference evidence="4" key="1">
    <citation type="submission" date="2016-03" db="EMBL/GenBank/DDBJ databases">
        <title>Draft genome sequence of Rosellinia necatrix.</title>
        <authorList>
            <person name="Kanematsu S."/>
        </authorList>
    </citation>
    <scope>NUCLEOTIDE SEQUENCE [LARGE SCALE GENOMIC DNA]</scope>
    <source>
        <strain evidence="4">W97</strain>
    </source>
</reference>
<dbReference type="OrthoDB" id="5086500at2759"/>
<accession>A0A1S8A6I7</accession>
<evidence type="ECO:0000313" key="4">
    <source>
        <dbReference type="EMBL" id="GAW25696.1"/>
    </source>
</evidence>
<keyword evidence="5" id="KW-1185">Reference proteome</keyword>
<dbReference type="AlphaFoldDB" id="A0A1S8A6I7"/>
<dbReference type="GO" id="GO:0016787">
    <property type="term" value="F:hydrolase activity"/>
    <property type="evidence" value="ECO:0007669"/>
    <property type="project" value="UniProtKB-KW"/>
</dbReference>
<dbReference type="PANTHER" id="PTHR10039:SF5">
    <property type="entry name" value="NACHT DOMAIN-CONTAINING PROTEIN"/>
    <property type="match status" value="1"/>
</dbReference>
<feature type="region of interest" description="Disordered" evidence="2">
    <location>
        <begin position="211"/>
        <end position="234"/>
    </location>
</feature>
<evidence type="ECO:0000259" key="3">
    <source>
        <dbReference type="PROSITE" id="PS50837"/>
    </source>
</evidence>
<gene>
    <name evidence="4" type="ORF">SAMD00023353_1101160</name>
</gene>
<dbReference type="Gene3D" id="3.40.50.300">
    <property type="entry name" value="P-loop containing nucleotide triphosphate hydrolases"/>
    <property type="match status" value="1"/>
</dbReference>
<dbReference type="PANTHER" id="PTHR10039">
    <property type="entry name" value="AMELOGENIN"/>
    <property type="match status" value="1"/>
</dbReference>
<dbReference type="STRING" id="77044.A0A1S8A6I7"/>